<comment type="caution">
    <text evidence="6">The sequence shown here is derived from an EMBL/GenBank/DDBJ whole genome shotgun (WGS) entry which is preliminary data.</text>
</comment>
<name>A0A9W8UQD3_AKAMU</name>
<dbReference type="PANTHER" id="PTHR22762:SF95">
    <property type="entry name" value="ALPHA_BETA-GLUCOSIDASE AGDC-RELATED"/>
    <property type="match status" value="1"/>
</dbReference>
<reference evidence="6" key="1">
    <citation type="journal article" date="2023" name="Access Microbiol">
        <title>De-novo genome assembly for Akanthomyces muscarius, a biocontrol agent of insect agricultural pests.</title>
        <authorList>
            <person name="Erdos Z."/>
            <person name="Studholme D.J."/>
            <person name="Raymond B."/>
            <person name="Sharma M."/>
        </authorList>
    </citation>
    <scope>NUCLEOTIDE SEQUENCE</scope>
    <source>
        <strain evidence="6">Ve6</strain>
    </source>
</reference>
<proteinExistence type="inferred from homology"/>
<dbReference type="EC" id="3.2.1.20" evidence="3"/>
<evidence type="ECO:0000256" key="1">
    <source>
        <dbReference type="ARBA" id="ARBA00001657"/>
    </source>
</evidence>
<comment type="catalytic activity">
    <reaction evidence="1">
        <text>Hydrolysis of terminal, non-reducing (1-&gt;4)-linked alpha-D-glucose residues with release of alpha-D-glucose.</text>
        <dbReference type="EC" id="3.2.1.20"/>
    </reaction>
</comment>
<keyword evidence="7" id="KW-1185">Reference proteome</keyword>
<keyword evidence="4" id="KW-0378">Hydrolase</keyword>
<dbReference type="GO" id="GO:0005975">
    <property type="term" value="P:carbohydrate metabolic process"/>
    <property type="evidence" value="ECO:0007669"/>
    <property type="project" value="InterPro"/>
</dbReference>
<sequence length="85" mass="9569">MMAGATRSALLQRRPGKRPFILSRSAFAGAGNKMLHWFEDNYSTWEDYRFSIAELLTFTTMHNMPIVGSDICGFGSDAQEKMCAQ</sequence>
<dbReference type="GO" id="GO:0004558">
    <property type="term" value="F:alpha-1,4-glucosidase activity"/>
    <property type="evidence" value="ECO:0007669"/>
    <property type="project" value="UniProtKB-EC"/>
</dbReference>
<dbReference type="KEGG" id="amus:LMH87_009049"/>
<evidence type="ECO:0000313" key="7">
    <source>
        <dbReference type="Proteomes" id="UP001144673"/>
    </source>
</evidence>
<evidence type="ECO:0000313" key="6">
    <source>
        <dbReference type="EMBL" id="KAJ4158527.1"/>
    </source>
</evidence>
<dbReference type="Pfam" id="PF01055">
    <property type="entry name" value="Glyco_hydro_31_2nd"/>
    <property type="match status" value="1"/>
</dbReference>
<accession>A0A9W8UQD3</accession>
<gene>
    <name evidence="6" type="ORF">LMH87_009049</name>
</gene>
<evidence type="ECO:0000256" key="4">
    <source>
        <dbReference type="RuleBase" id="RU361185"/>
    </source>
</evidence>
<evidence type="ECO:0000259" key="5">
    <source>
        <dbReference type="Pfam" id="PF01055"/>
    </source>
</evidence>
<protein>
    <recommendedName>
        <fullName evidence="3">alpha-glucosidase</fullName>
        <ecNumber evidence="3">3.2.1.20</ecNumber>
    </recommendedName>
</protein>
<feature type="domain" description="Glycoside hydrolase family 31 TIM barrel" evidence="5">
    <location>
        <begin position="1"/>
        <end position="84"/>
    </location>
</feature>
<evidence type="ECO:0000256" key="2">
    <source>
        <dbReference type="ARBA" id="ARBA00007806"/>
    </source>
</evidence>
<dbReference type="Proteomes" id="UP001144673">
    <property type="component" value="Unassembled WGS sequence"/>
</dbReference>
<dbReference type="GeneID" id="80896208"/>
<dbReference type="InterPro" id="IPR017853">
    <property type="entry name" value="GH"/>
</dbReference>
<dbReference type="SUPFAM" id="SSF51445">
    <property type="entry name" value="(Trans)glycosidases"/>
    <property type="match status" value="1"/>
</dbReference>
<comment type="similarity">
    <text evidence="2 4">Belongs to the glycosyl hydrolase 31 family.</text>
</comment>
<evidence type="ECO:0000256" key="3">
    <source>
        <dbReference type="ARBA" id="ARBA00012741"/>
    </source>
</evidence>
<dbReference type="PANTHER" id="PTHR22762">
    <property type="entry name" value="ALPHA-GLUCOSIDASE"/>
    <property type="match status" value="1"/>
</dbReference>
<dbReference type="EMBL" id="JAJHUN010000006">
    <property type="protein sequence ID" value="KAJ4158527.1"/>
    <property type="molecule type" value="Genomic_DNA"/>
</dbReference>
<dbReference type="RefSeq" id="XP_056056894.1">
    <property type="nucleotide sequence ID" value="XM_056202319.1"/>
</dbReference>
<dbReference type="Gene3D" id="3.20.20.80">
    <property type="entry name" value="Glycosidases"/>
    <property type="match status" value="1"/>
</dbReference>
<keyword evidence="4" id="KW-0326">Glycosidase</keyword>
<organism evidence="6 7">
    <name type="scientific">Akanthomyces muscarius</name>
    <name type="common">Entomopathogenic fungus</name>
    <name type="synonym">Lecanicillium muscarium</name>
    <dbReference type="NCBI Taxonomy" id="2231603"/>
    <lineage>
        <taxon>Eukaryota</taxon>
        <taxon>Fungi</taxon>
        <taxon>Dikarya</taxon>
        <taxon>Ascomycota</taxon>
        <taxon>Pezizomycotina</taxon>
        <taxon>Sordariomycetes</taxon>
        <taxon>Hypocreomycetidae</taxon>
        <taxon>Hypocreales</taxon>
        <taxon>Cordycipitaceae</taxon>
        <taxon>Akanthomyces</taxon>
    </lineage>
</organism>
<dbReference type="AlphaFoldDB" id="A0A9W8UQD3"/>
<dbReference type="InterPro" id="IPR000322">
    <property type="entry name" value="Glyco_hydro_31_TIM"/>
</dbReference>